<dbReference type="GeneID" id="72070946"/>
<feature type="transmembrane region" description="Helical" evidence="2">
    <location>
        <begin position="704"/>
        <end position="728"/>
    </location>
</feature>
<evidence type="ECO:0000313" key="4">
    <source>
        <dbReference type="Proteomes" id="UP000829364"/>
    </source>
</evidence>
<dbReference type="AlphaFoldDB" id="A0A9Q8VF93"/>
<keyword evidence="4" id="KW-1185">Reference proteome</keyword>
<protein>
    <submittedName>
        <fullName evidence="3">Uncharacterized protein</fullName>
    </submittedName>
</protein>
<dbReference type="KEGG" id="ptkz:JDV02_009001"/>
<name>A0A9Q8VF93_9HYPO</name>
<dbReference type="OrthoDB" id="3034003at2759"/>
<dbReference type="Proteomes" id="UP000829364">
    <property type="component" value="Chromosome 9"/>
</dbReference>
<keyword evidence="2" id="KW-1133">Transmembrane helix</keyword>
<organism evidence="3 4">
    <name type="scientific">Purpureocillium takamizusanense</name>
    <dbReference type="NCBI Taxonomy" id="2060973"/>
    <lineage>
        <taxon>Eukaryota</taxon>
        <taxon>Fungi</taxon>
        <taxon>Dikarya</taxon>
        <taxon>Ascomycota</taxon>
        <taxon>Pezizomycotina</taxon>
        <taxon>Sordariomycetes</taxon>
        <taxon>Hypocreomycetidae</taxon>
        <taxon>Hypocreales</taxon>
        <taxon>Ophiocordycipitaceae</taxon>
        <taxon>Purpureocillium</taxon>
    </lineage>
</organism>
<accession>A0A9Q8VF93</accession>
<dbReference type="EMBL" id="CP086362">
    <property type="protein sequence ID" value="UNI23166.1"/>
    <property type="molecule type" value="Genomic_DNA"/>
</dbReference>
<gene>
    <name evidence="3" type="ORF">JDV02_009001</name>
</gene>
<sequence>MVLEISVGEASGLIATGVFLLQLLIPLALPILLAAYIAEKNSVVTWSVLGRFLHTSLWPSILRTDTAAGGHGVTKHVSFIGIFQTVALTLISVASIVTPLGLYDTVTPRGDAQLEHFTYLKDLSPFGAGTPWRSSAPFGRVCGPDPCPGTVKTQTCEKKGLAEVCLDVKFDRAIPSSLHDLFGGGATAFSPSVSSVFDIQWRAYFNATDAGGKLGWALRSAYRQITTLILEPDRHVVEGVIVDTITGGIGFRNHTVPGTTYRYGSSWSEDLLFIEPETQCVDLNLTFHFQLEEYDGFPALGRTYIVDNGGFWNLSRKAPVPTLTDPWAYNGQGDIDLKSRAYNAAWLNNYLTLLYFNLTNPDMNNIKWIDSKPDMEIQGNSSFQSTNATTFNLLYQAIRSSTTFGEYLSFNKTTNKGINPYNITANQFSQIGQQCRGALLMDPANINSTLIACGLVYGAAQRTDQGNPLVPDPGSKWVFPVYSCASSVIASIKTVTFQYNGTDLSALKVANVEPKKYPSPSDLPLWGVEDMHNFTIGNAQPLWGVLGRANATIEDSIKQNITTIAQEKLRLPGLVDDLTMLLTGRLRDSTRGGQNLPGATFYAQALQNAFSIARPGGNAYGDYSGQTGLALFAKWQQLSKSADEASQIINLVWTDIAANAVVGTKGWGLTSVAAGLAKRATNSDQHDMVPVTAFRKQVRYRIPFAVPAFVVLAVALAIIVAMSVLLVTGRTGLTRLRRLIDATSPGRLISQKLWPEEAYGLNTKEWVKRIGPRQVVVTKEVVAEDSPGLPSEDQTPEKDPAEQQQSLLPTKDAPVLSVSSQSAM</sequence>
<keyword evidence="2" id="KW-0812">Transmembrane</keyword>
<feature type="transmembrane region" description="Helical" evidence="2">
    <location>
        <begin position="12"/>
        <end position="38"/>
    </location>
</feature>
<evidence type="ECO:0000256" key="2">
    <source>
        <dbReference type="SAM" id="Phobius"/>
    </source>
</evidence>
<proteinExistence type="predicted"/>
<evidence type="ECO:0000256" key="1">
    <source>
        <dbReference type="SAM" id="MobiDB-lite"/>
    </source>
</evidence>
<feature type="region of interest" description="Disordered" evidence="1">
    <location>
        <begin position="781"/>
        <end position="824"/>
    </location>
</feature>
<keyword evidence="2" id="KW-0472">Membrane</keyword>
<evidence type="ECO:0000313" key="3">
    <source>
        <dbReference type="EMBL" id="UNI23166.1"/>
    </source>
</evidence>
<dbReference type="RefSeq" id="XP_047846647.1">
    <property type="nucleotide sequence ID" value="XM_047990638.1"/>
</dbReference>
<reference evidence="3" key="1">
    <citation type="submission" date="2021-11" db="EMBL/GenBank/DDBJ databases">
        <title>Purpureocillium_takamizusanense_genome.</title>
        <authorList>
            <person name="Nguyen N.-H."/>
        </authorList>
    </citation>
    <scope>NUCLEOTIDE SEQUENCE</scope>
    <source>
        <strain evidence="3">PT3</strain>
    </source>
</reference>